<dbReference type="PANTHER" id="PTHR30137">
    <property type="entry name" value="LUCIFERASE-LIKE MONOOXYGENASE"/>
    <property type="match status" value="1"/>
</dbReference>
<keyword evidence="1" id="KW-0560">Oxidoreductase</keyword>
<dbReference type="EMBL" id="CP122566">
    <property type="protein sequence ID" value="WGH94220.1"/>
    <property type="molecule type" value="Genomic_DNA"/>
</dbReference>
<dbReference type="EC" id="1.-.-.-" evidence="1"/>
<dbReference type="AlphaFoldDB" id="A0AAJ6AJ26"/>
<gene>
    <name evidence="1" type="ORF">QDX21_05380</name>
</gene>
<accession>A0AAJ6AJ26</accession>
<dbReference type="PANTHER" id="PTHR30137:SF15">
    <property type="entry name" value="BLL6902 PROTEIN"/>
    <property type="match status" value="1"/>
</dbReference>
<evidence type="ECO:0000313" key="1">
    <source>
        <dbReference type="EMBL" id="WGH94220.1"/>
    </source>
</evidence>
<dbReference type="GO" id="GO:0016705">
    <property type="term" value="F:oxidoreductase activity, acting on paired donors, with incorporation or reduction of molecular oxygen"/>
    <property type="evidence" value="ECO:0007669"/>
    <property type="project" value="InterPro"/>
</dbReference>
<dbReference type="GO" id="GO:0005829">
    <property type="term" value="C:cytosol"/>
    <property type="evidence" value="ECO:0007669"/>
    <property type="project" value="TreeGrafter"/>
</dbReference>
<keyword evidence="2" id="KW-1185">Reference proteome</keyword>
<protein>
    <submittedName>
        <fullName evidence="1">LLM class flavin-dependent oxidoreductase</fullName>
        <ecNumber evidence="1">1.-.-.-</ecNumber>
    </submittedName>
</protein>
<name>A0AAJ6AJ26_9MICC</name>
<reference evidence="1 2" key="1">
    <citation type="submission" date="2023-03" db="EMBL/GenBank/DDBJ databases">
        <title>Complete genome sequences of several Auritidibacter ignavus strains isolated from ear infections.</title>
        <authorList>
            <person name="Baehr T."/>
            <person name="Baumhoegger A.M."/>
        </authorList>
    </citation>
    <scope>NUCLEOTIDE SEQUENCE [LARGE SCALE GENOMIC DNA]</scope>
    <source>
        <strain evidence="1 2">BABAE-6</strain>
    </source>
</reference>
<dbReference type="SUPFAM" id="SSF51679">
    <property type="entry name" value="Bacterial luciferase-like"/>
    <property type="match status" value="1"/>
</dbReference>
<organism evidence="1 2">
    <name type="scientific">Auritidibacter ignavus</name>
    <dbReference type="NCBI Taxonomy" id="678932"/>
    <lineage>
        <taxon>Bacteria</taxon>
        <taxon>Bacillati</taxon>
        <taxon>Actinomycetota</taxon>
        <taxon>Actinomycetes</taxon>
        <taxon>Micrococcales</taxon>
        <taxon>Micrococcaceae</taxon>
        <taxon>Auritidibacter</taxon>
    </lineage>
</organism>
<evidence type="ECO:0000313" key="2">
    <source>
        <dbReference type="Proteomes" id="UP001224674"/>
    </source>
</evidence>
<proteinExistence type="predicted"/>
<sequence>MLRYENPLYFAEEAATTDLISDARLHLGISRGSPEAALDGQHQFGYHRDQGQSWSDYARNTGGRIRQAVSGEPIAHADPESSWAPVGVDRLRIEPYSSTLINRLYWGAGSTSSAVWAGEQGYNLVSSTLLLEDDGRPFHVQQAHQLTEYRAAYTASGHTTGGQTAVTRSIYVIESAEDKLRYAPISGETDSVGMLDGARARSGPTVVGTVDSVAEQLAADQAAREADLLLVANPNQWGVVANRRLFASWVRVFEHLGWK</sequence>
<dbReference type="InterPro" id="IPR036661">
    <property type="entry name" value="Luciferase-like_sf"/>
</dbReference>
<dbReference type="RefSeq" id="WP_279675305.1">
    <property type="nucleotide sequence ID" value="NZ_CP122566.1"/>
</dbReference>
<dbReference type="Proteomes" id="UP001224674">
    <property type="component" value="Chromosome"/>
</dbReference>
<dbReference type="InterPro" id="IPR050766">
    <property type="entry name" value="Bact_Lucif_Oxidored"/>
</dbReference>
<dbReference type="Gene3D" id="3.20.20.30">
    <property type="entry name" value="Luciferase-like domain"/>
    <property type="match status" value="1"/>
</dbReference>